<feature type="compositionally biased region" description="Basic and acidic residues" evidence="1">
    <location>
        <begin position="153"/>
        <end position="208"/>
    </location>
</feature>
<feature type="compositionally biased region" description="Basic and acidic residues" evidence="1">
    <location>
        <begin position="9"/>
        <end position="27"/>
    </location>
</feature>
<evidence type="ECO:0000256" key="1">
    <source>
        <dbReference type="SAM" id="MobiDB-lite"/>
    </source>
</evidence>
<organism evidence="2 3">
    <name type="scientific">Tuber magnatum</name>
    <name type="common">white Piedmont truffle</name>
    <dbReference type="NCBI Taxonomy" id="42249"/>
    <lineage>
        <taxon>Eukaryota</taxon>
        <taxon>Fungi</taxon>
        <taxon>Dikarya</taxon>
        <taxon>Ascomycota</taxon>
        <taxon>Pezizomycotina</taxon>
        <taxon>Pezizomycetes</taxon>
        <taxon>Pezizales</taxon>
        <taxon>Tuberaceae</taxon>
        <taxon>Tuber</taxon>
    </lineage>
</organism>
<proteinExistence type="predicted"/>
<feature type="region of interest" description="Disordered" evidence="1">
    <location>
        <begin position="347"/>
        <end position="373"/>
    </location>
</feature>
<feature type="region of interest" description="Disordered" evidence="1">
    <location>
        <begin position="133"/>
        <end position="324"/>
    </location>
</feature>
<dbReference type="OrthoDB" id="5415711at2759"/>
<protein>
    <submittedName>
        <fullName evidence="2">Uncharacterized protein</fullName>
    </submittedName>
</protein>
<evidence type="ECO:0000313" key="3">
    <source>
        <dbReference type="Proteomes" id="UP000246991"/>
    </source>
</evidence>
<accession>A0A317SPJ7</accession>
<feature type="region of interest" description="Disordered" evidence="1">
    <location>
        <begin position="65"/>
        <end position="108"/>
    </location>
</feature>
<feature type="compositionally biased region" description="Polar residues" evidence="1">
    <location>
        <begin position="212"/>
        <end position="225"/>
    </location>
</feature>
<dbReference type="EMBL" id="PYWC01000052">
    <property type="protein sequence ID" value="PWW75081.1"/>
    <property type="molecule type" value="Genomic_DNA"/>
</dbReference>
<feature type="region of interest" description="Disordered" evidence="1">
    <location>
        <begin position="1"/>
        <end position="48"/>
    </location>
</feature>
<reference evidence="2 3" key="1">
    <citation type="submission" date="2018-03" db="EMBL/GenBank/DDBJ databases">
        <title>Genomes of Pezizomycetes fungi and the evolution of truffles.</title>
        <authorList>
            <person name="Murat C."/>
            <person name="Payen T."/>
            <person name="Noel B."/>
            <person name="Kuo A."/>
            <person name="Martin F.M."/>
        </authorList>
    </citation>
    <scope>NUCLEOTIDE SEQUENCE [LARGE SCALE GENOMIC DNA]</scope>
    <source>
        <strain evidence="2">091103-1</strain>
    </source>
</reference>
<dbReference type="AlphaFoldDB" id="A0A317SPJ7"/>
<keyword evidence="3" id="KW-1185">Reference proteome</keyword>
<feature type="compositionally biased region" description="Basic and acidic residues" evidence="1">
    <location>
        <begin position="95"/>
        <end position="108"/>
    </location>
</feature>
<sequence length="373" mass="41157">MAPTNIPQDARRNDEDPENNEDRRSESPKVPVRGRGAWKPTPKPLLPSQVMRLKLEVPREPGIMRFGVPYFGRRSGGEEGDEEGDGVGGFSSSEPKTEVEVPGRKETLRASIETKAQKEVMLAEKATQNLAEAWDLGHPKNTEETEGVQGPKDLGEPEKPEVLTEQKAKVEARKVEEQAVKKLRSKSERIPECKRDKIYESPTAERKPFQMKKQSNLPDRMQPSTIRVRELSEGPRSPTISSRLKWVTRPSSPATPEKKRPTTPLSTLSRSMSVISLNSGRSTPTGRFSSPLSESPFRRPSSAPGLEHRANSPLSQGSNSRRRIPEPPILVVPQGHILCLENAVEGNPEGAAEDTFPPLLPDVATKPEVGMTG</sequence>
<evidence type="ECO:0000313" key="2">
    <source>
        <dbReference type="EMBL" id="PWW75081.1"/>
    </source>
</evidence>
<feature type="compositionally biased region" description="Polar residues" evidence="1">
    <location>
        <begin position="263"/>
        <end position="293"/>
    </location>
</feature>
<name>A0A317SPJ7_9PEZI</name>
<gene>
    <name evidence="2" type="ORF">C7212DRAFT_364808</name>
</gene>
<dbReference type="Proteomes" id="UP000246991">
    <property type="component" value="Unassembled WGS sequence"/>
</dbReference>
<comment type="caution">
    <text evidence="2">The sequence shown here is derived from an EMBL/GenBank/DDBJ whole genome shotgun (WGS) entry which is preliminary data.</text>
</comment>